<accession>A0A838CTK6</accession>
<dbReference type="GO" id="GO:0004252">
    <property type="term" value="F:serine-type endopeptidase activity"/>
    <property type="evidence" value="ECO:0007669"/>
    <property type="project" value="UniProtKB-UniRule"/>
</dbReference>
<comment type="similarity">
    <text evidence="1 9 10">Belongs to the peptidase S8 family.</text>
</comment>
<dbReference type="PROSITE" id="PS00137">
    <property type="entry name" value="SUBTILASE_HIS"/>
    <property type="match status" value="1"/>
</dbReference>
<dbReference type="PANTHER" id="PTHR43806:SF65">
    <property type="entry name" value="SERINE PROTEASE APRX"/>
    <property type="match status" value="1"/>
</dbReference>
<keyword evidence="6 9" id="KW-0378">Hydrolase</keyword>
<evidence type="ECO:0000256" key="10">
    <source>
        <dbReference type="RuleBase" id="RU003355"/>
    </source>
</evidence>
<evidence type="ECO:0000256" key="3">
    <source>
        <dbReference type="ARBA" id="ARBA00022525"/>
    </source>
</evidence>
<feature type="active site" description="Charge relay system" evidence="8 9">
    <location>
        <position position="137"/>
    </location>
</feature>
<dbReference type="PROSITE" id="PS00138">
    <property type="entry name" value="SUBTILASE_SER"/>
    <property type="match status" value="1"/>
</dbReference>
<dbReference type="InterPro" id="IPR046450">
    <property type="entry name" value="PA_dom_sf"/>
</dbReference>
<keyword evidence="3" id="KW-0964">Secreted</keyword>
<dbReference type="Pfam" id="PF00082">
    <property type="entry name" value="Peptidase_S8"/>
    <property type="match status" value="1"/>
</dbReference>
<evidence type="ECO:0000256" key="6">
    <source>
        <dbReference type="ARBA" id="ARBA00022801"/>
    </source>
</evidence>
<name>A0A838CTK6_9BACI</name>
<evidence type="ECO:0000259" key="11">
    <source>
        <dbReference type="Pfam" id="PF00082"/>
    </source>
</evidence>
<evidence type="ECO:0000259" key="12">
    <source>
        <dbReference type="Pfam" id="PF02225"/>
    </source>
</evidence>
<evidence type="ECO:0000256" key="7">
    <source>
        <dbReference type="ARBA" id="ARBA00022825"/>
    </source>
</evidence>
<dbReference type="PANTHER" id="PTHR43806">
    <property type="entry name" value="PEPTIDASE S8"/>
    <property type="match status" value="1"/>
</dbReference>
<proteinExistence type="inferred from homology"/>
<dbReference type="InterPro" id="IPR050131">
    <property type="entry name" value="Peptidase_S8_subtilisin-like"/>
</dbReference>
<dbReference type="PROSITE" id="PS51892">
    <property type="entry name" value="SUBTILASE"/>
    <property type="match status" value="1"/>
</dbReference>
<dbReference type="Gene3D" id="3.50.30.30">
    <property type="match status" value="1"/>
</dbReference>
<evidence type="ECO:0000256" key="4">
    <source>
        <dbReference type="ARBA" id="ARBA00022670"/>
    </source>
</evidence>
<organism evidence="13 14">
    <name type="scientific">Halobacillus locisalis</name>
    <dbReference type="NCBI Taxonomy" id="220753"/>
    <lineage>
        <taxon>Bacteria</taxon>
        <taxon>Bacillati</taxon>
        <taxon>Bacillota</taxon>
        <taxon>Bacilli</taxon>
        <taxon>Bacillales</taxon>
        <taxon>Bacillaceae</taxon>
        <taxon>Halobacillus</taxon>
    </lineage>
</organism>
<evidence type="ECO:0000313" key="13">
    <source>
        <dbReference type="EMBL" id="MBA2175271.1"/>
    </source>
</evidence>
<dbReference type="CDD" id="cd07474">
    <property type="entry name" value="Peptidases_S8_subtilisin_Vpr-like"/>
    <property type="match status" value="1"/>
</dbReference>
<keyword evidence="7 9" id="KW-0720">Serine protease</keyword>
<dbReference type="Proteomes" id="UP000571017">
    <property type="component" value="Unassembled WGS sequence"/>
</dbReference>
<dbReference type="AlphaFoldDB" id="A0A838CTK6"/>
<dbReference type="InterPro" id="IPR034213">
    <property type="entry name" value="S8_Vpr-like"/>
</dbReference>
<evidence type="ECO:0000256" key="5">
    <source>
        <dbReference type="ARBA" id="ARBA00022729"/>
    </source>
</evidence>
<dbReference type="PRINTS" id="PR00723">
    <property type="entry name" value="SUBTILISIN"/>
</dbReference>
<evidence type="ECO:0000256" key="8">
    <source>
        <dbReference type="PIRSR" id="PIRSR615500-1"/>
    </source>
</evidence>
<dbReference type="InterPro" id="IPR003137">
    <property type="entry name" value="PA_domain"/>
</dbReference>
<keyword evidence="5" id="KW-0732">Signal</keyword>
<dbReference type="SUPFAM" id="SSF52743">
    <property type="entry name" value="Subtilisin-like"/>
    <property type="match status" value="1"/>
</dbReference>
<evidence type="ECO:0000256" key="1">
    <source>
        <dbReference type="ARBA" id="ARBA00011073"/>
    </source>
</evidence>
<feature type="domain" description="PA" evidence="12">
    <location>
        <begin position="292"/>
        <end position="361"/>
    </location>
</feature>
<protein>
    <submittedName>
        <fullName evidence="13">S8 family serine peptidase</fullName>
    </submittedName>
</protein>
<dbReference type="InterPro" id="IPR023827">
    <property type="entry name" value="Peptidase_S8_Asp-AS"/>
</dbReference>
<dbReference type="InterPro" id="IPR000209">
    <property type="entry name" value="Peptidase_S8/S53_dom"/>
</dbReference>
<keyword evidence="4 9" id="KW-0645">Protease</keyword>
<keyword evidence="2" id="KW-0134">Cell wall</keyword>
<dbReference type="GO" id="GO:0006508">
    <property type="term" value="P:proteolysis"/>
    <property type="evidence" value="ECO:0007669"/>
    <property type="project" value="UniProtKB-KW"/>
</dbReference>
<evidence type="ECO:0000313" key="14">
    <source>
        <dbReference type="Proteomes" id="UP000571017"/>
    </source>
</evidence>
<dbReference type="Gene3D" id="3.40.50.200">
    <property type="entry name" value="Peptidase S8/S53 domain"/>
    <property type="match status" value="1"/>
</dbReference>
<evidence type="ECO:0000256" key="9">
    <source>
        <dbReference type="PROSITE-ProRule" id="PRU01240"/>
    </source>
</evidence>
<dbReference type="SUPFAM" id="SSF52025">
    <property type="entry name" value="PA domain"/>
    <property type="match status" value="1"/>
</dbReference>
<feature type="active site" description="Charge relay system" evidence="8 9">
    <location>
        <position position="421"/>
    </location>
</feature>
<dbReference type="InterPro" id="IPR022398">
    <property type="entry name" value="Peptidase_S8_His-AS"/>
</dbReference>
<feature type="domain" description="Peptidase S8/S53" evidence="11">
    <location>
        <begin position="90"/>
        <end position="468"/>
    </location>
</feature>
<sequence>MTIIIEVEGSPSEFAADVESRLPRLEIVAQYDTIFNGVAVRGKVEELEKLSRMDAITNQYPVQTYTTLKQEAPTFSTDIIREPLAGSFTGKGVKVGVIDTGIDYAHPDLQLNYRGGFDTVDFDNDPMETRADGATLHGTHVAGVIGANGQMRGVAPDAEIYAYRALGPGGMGSSVQVIAALEEAVKEGMDVINLSLGNDVNGPDWPTTHAVNRAIELGTTVIVAAGNSGPDAWTVGSPATSSEAITVGAVALPSEVAVLSVARREIPVQTLVGSKNWDLKRKYPLHFAGTGEQGIGDVRGKIVVFERGVIPFTEKAMKAYQAGAEAVLIYNNEKGRFQGSLDGLSIPIPVAAVSKEEGQWLIEQKDQWAATEWESLGEQMAPFSSRGPTTTNWAIKPDVVAPGVNIMSTVPGGYAPLQGTSMAAPHVAGLAALVIEAHPDWSPAKVKQAIMSSADLLDGYLPTEQGTGFIDATGAIEPDVLIDPGALEFGRIEDEFFRETKVITITNPTDDPVEIRAKQPNIKPGESWSVPSTVTIGPGESREVSVELRLSKAFVEDGVHQGYVTLESFSETYEIPYLYMKESADFAKVTGLELSPNLDGELTYRFYLSEGADNVTIDLYRAGTMMAAGQLLELKDVEAGMVEGTIKGDRDLGGAYVAVVTVERDDQEYSETFPVLLNN</sequence>
<dbReference type="Pfam" id="PF02225">
    <property type="entry name" value="PA"/>
    <property type="match status" value="1"/>
</dbReference>
<dbReference type="InterPro" id="IPR015500">
    <property type="entry name" value="Peptidase_S8_subtilisin-rel"/>
</dbReference>
<keyword evidence="14" id="KW-1185">Reference proteome</keyword>
<dbReference type="PROSITE" id="PS00136">
    <property type="entry name" value="SUBTILASE_ASP"/>
    <property type="match status" value="1"/>
</dbReference>
<dbReference type="InterPro" id="IPR036852">
    <property type="entry name" value="Peptidase_S8/S53_dom_sf"/>
</dbReference>
<reference evidence="13 14" key="1">
    <citation type="journal article" date="2004" name="Extremophiles">
        <title>Halobacillus locisalis sp. nov., a halophilic bacterium isolated from a marine solar saltern of the Yellow Sea in Korea.</title>
        <authorList>
            <person name="Yoon J.H."/>
            <person name="Kang K.H."/>
            <person name="Oh T.K."/>
            <person name="Park Y.H."/>
        </authorList>
    </citation>
    <scope>NUCLEOTIDE SEQUENCE [LARGE SCALE GENOMIC DNA]</scope>
    <source>
        <strain evidence="13 14">KCTC 3788</strain>
    </source>
</reference>
<evidence type="ECO:0000256" key="2">
    <source>
        <dbReference type="ARBA" id="ARBA00022512"/>
    </source>
</evidence>
<gene>
    <name evidence="13" type="ORF">H0266_10225</name>
</gene>
<dbReference type="EMBL" id="JACEFG010000002">
    <property type="protein sequence ID" value="MBA2175271.1"/>
    <property type="molecule type" value="Genomic_DNA"/>
</dbReference>
<comment type="caution">
    <text evidence="13">The sequence shown here is derived from an EMBL/GenBank/DDBJ whole genome shotgun (WGS) entry which is preliminary data.</text>
</comment>
<feature type="active site" description="Charge relay system" evidence="8 9">
    <location>
        <position position="99"/>
    </location>
</feature>
<dbReference type="InterPro" id="IPR023828">
    <property type="entry name" value="Peptidase_S8_Ser-AS"/>
</dbReference>